<evidence type="ECO:0000313" key="4">
    <source>
        <dbReference type="EMBL" id="MBF1414113.1"/>
    </source>
</evidence>
<dbReference type="Pfam" id="PF04773">
    <property type="entry name" value="FecR"/>
    <property type="match status" value="1"/>
</dbReference>
<organism evidence="4 5">
    <name type="scientific">Prevotella histicola</name>
    <dbReference type="NCBI Taxonomy" id="470565"/>
    <lineage>
        <taxon>Bacteria</taxon>
        <taxon>Pseudomonadati</taxon>
        <taxon>Bacteroidota</taxon>
        <taxon>Bacteroidia</taxon>
        <taxon>Bacteroidales</taxon>
        <taxon>Prevotellaceae</taxon>
        <taxon>Prevotella</taxon>
    </lineage>
</organism>
<gene>
    <name evidence="4" type="ORF">HXN33_00910</name>
</gene>
<protein>
    <submittedName>
        <fullName evidence="4">FecR domain-containing protein</fullName>
    </submittedName>
</protein>
<dbReference type="PANTHER" id="PTHR30273">
    <property type="entry name" value="PERIPLASMIC SIGNAL SENSOR AND SIGMA FACTOR ACTIVATOR FECR-RELATED"/>
    <property type="match status" value="1"/>
</dbReference>
<dbReference type="EMBL" id="JABZSQ010000007">
    <property type="protein sequence ID" value="MBF1414113.1"/>
    <property type="molecule type" value="Genomic_DNA"/>
</dbReference>
<dbReference type="RefSeq" id="WP_008823284.1">
    <property type="nucleotide sequence ID" value="NZ_CAUUUU010000001.1"/>
</dbReference>
<dbReference type="Gene3D" id="2.60.120.1440">
    <property type="match status" value="1"/>
</dbReference>
<dbReference type="PANTHER" id="PTHR30273:SF2">
    <property type="entry name" value="PROTEIN FECR"/>
    <property type="match status" value="1"/>
</dbReference>
<sequence length="321" mass="36985">MDKRIEELYQRYLSGELTPSELDDLKRQVPFVSDEELWNLMCEDFSSSSESARMTYESQQKVLRNIHEEIRKDKWHSRARRLLRIASMLILIISLAAGSYLWYESFTPTAPVYTYVSVKAGNKSTITLPDGTRVSLNGNSQLRYNVVPSKHREVVLMKGEAYFDVTKDPSCPFRVKVNDMQIEVLGTQFNVRYHKGVIETALFTGAVRLSSSAFAKDYRLYPGKKSIYQLASHHVTICDNDGSTDARWKDGYLAFNSQPLGEVLKEVENWYGVTIQIRNHHLPKDKLTGAFYHETLESVLHSLSMQYGFKYHINHDHVTIE</sequence>
<evidence type="ECO:0000259" key="2">
    <source>
        <dbReference type="Pfam" id="PF04773"/>
    </source>
</evidence>
<dbReference type="InterPro" id="IPR006860">
    <property type="entry name" value="FecR"/>
</dbReference>
<proteinExistence type="predicted"/>
<evidence type="ECO:0000256" key="1">
    <source>
        <dbReference type="SAM" id="Phobius"/>
    </source>
</evidence>
<feature type="domain" description="Protein FecR C-terminal" evidence="3">
    <location>
        <begin position="252"/>
        <end position="320"/>
    </location>
</feature>
<keyword evidence="1" id="KW-0812">Transmembrane</keyword>
<dbReference type="Proteomes" id="UP000757461">
    <property type="component" value="Unassembled WGS sequence"/>
</dbReference>
<evidence type="ECO:0000313" key="5">
    <source>
        <dbReference type="Proteomes" id="UP000757461"/>
    </source>
</evidence>
<dbReference type="InterPro" id="IPR032508">
    <property type="entry name" value="FecR_C"/>
</dbReference>
<keyword evidence="1" id="KW-1133">Transmembrane helix</keyword>
<keyword evidence="1" id="KW-0472">Membrane</keyword>
<comment type="caution">
    <text evidence="4">The sequence shown here is derived from an EMBL/GenBank/DDBJ whole genome shotgun (WGS) entry which is preliminary data.</text>
</comment>
<dbReference type="PIRSF" id="PIRSF018266">
    <property type="entry name" value="FecR"/>
    <property type="match status" value="1"/>
</dbReference>
<dbReference type="InterPro" id="IPR012373">
    <property type="entry name" value="Ferrdict_sens_TM"/>
</dbReference>
<name>A0A930HXD5_9BACT</name>
<dbReference type="Gene3D" id="3.55.50.30">
    <property type="match status" value="1"/>
</dbReference>
<evidence type="ECO:0000259" key="3">
    <source>
        <dbReference type="Pfam" id="PF16344"/>
    </source>
</evidence>
<feature type="domain" description="FecR protein" evidence="2">
    <location>
        <begin position="116"/>
        <end position="208"/>
    </location>
</feature>
<dbReference type="AlphaFoldDB" id="A0A930HXD5"/>
<feature type="transmembrane region" description="Helical" evidence="1">
    <location>
        <begin position="82"/>
        <end position="103"/>
    </location>
</feature>
<dbReference type="GeneID" id="66732258"/>
<dbReference type="Pfam" id="PF16344">
    <property type="entry name" value="FecR_C"/>
    <property type="match status" value="1"/>
</dbReference>
<reference evidence="4" key="1">
    <citation type="submission" date="2020-04" db="EMBL/GenBank/DDBJ databases">
        <title>Deep metagenomics examines the oral microbiome during advanced dental caries in children, revealing novel taxa and co-occurrences with host molecules.</title>
        <authorList>
            <person name="Baker J.L."/>
            <person name="Morton J.T."/>
            <person name="Dinis M."/>
            <person name="Alvarez R."/>
            <person name="Tran N.C."/>
            <person name="Knight R."/>
            <person name="Edlund A."/>
        </authorList>
    </citation>
    <scope>NUCLEOTIDE SEQUENCE</scope>
    <source>
        <strain evidence="4">JCVI_25_bin.9</strain>
    </source>
</reference>
<accession>A0A930HXD5</accession>
<dbReference type="GO" id="GO:0016989">
    <property type="term" value="F:sigma factor antagonist activity"/>
    <property type="evidence" value="ECO:0007669"/>
    <property type="project" value="TreeGrafter"/>
</dbReference>